<name>A0A1I7YA34_9BILA</name>
<protein>
    <submittedName>
        <fullName evidence="2">TFIIB-type domain-containing protein</fullName>
    </submittedName>
</protein>
<dbReference type="AlphaFoldDB" id="A0A1I7YA34"/>
<evidence type="ECO:0000313" key="1">
    <source>
        <dbReference type="Proteomes" id="UP000095287"/>
    </source>
</evidence>
<keyword evidence="1" id="KW-1185">Reference proteome</keyword>
<evidence type="ECO:0000313" key="2">
    <source>
        <dbReference type="WBParaSite" id="L893_g14267.t1"/>
    </source>
</evidence>
<organism evidence="1 2">
    <name type="scientific">Steinernema glaseri</name>
    <dbReference type="NCBI Taxonomy" id="37863"/>
    <lineage>
        <taxon>Eukaryota</taxon>
        <taxon>Metazoa</taxon>
        <taxon>Ecdysozoa</taxon>
        <taxon>Nematoda</taxon>
        <taxon>Chromadorea</taxon>
        <taxon>Rhabditida</taxon>
        <taxon>Tylenchina</taxon>
        <taxon>Panagrolaimomorpha</taxon>
        <taxon>Strongyloidoidea</taxon>
        <taxon>Steinernematidae</taxon>
        <taxon>Steinernema</taxon>
    </lineage>
</organism>
<reference evidence="2" key="1">
    <citation type="submission" date="2016-11" db="UniProtKB">
        <authorList>
            <consortium name="WormBaseParasite"/>
        </authorList>
    </citation>
    <scope>IDENTIFICATION</scope>
</reference>
<sequence length="173" mass="19039">MKEKFPEYHYLVSNIQDLKYPATCHSCDSKLPTSQFFDCSRCSSSLGVPEVLVCGACVVRKHSDHVSEVSEASVLSAEEVAEALAQIGPSNWDPKREEAKVNKLASKVMTKMEKCGAEAKSTIQTIKKSAMTRKALNGHIDKLKLIYEEIKKGTEALQQASGVIDKYLSGLKD</sequence>
<proteinExistence type="predicted"/>
<dbReference type="WBParaSite" id="L893_g14267.t1">
    <property type="protein sequence ID" value="L893_g14267.t1"/>
    <property type="gene ID" value="L893_g14267"/>
</dbReference>
<accession>A0A1I7YA34</accession>
<dbReference type="Proteomes" id="UP000095287">
    <property type="component" value="Unplaced"/>
</dbReference>